<keyword evidence="2" id="KW-1185">Reference proteome</keyword>
<name>A0ABN3WUP5_STRTU</name>
<gene>
    <name evidence="1" type="ORF">GCM10020221_23460</name>
</gene>
<reference evidence="1 2" key="1">
    <citation type="journal article" date="2019" name="Int. J. Syst. Evol. Microbiol.">
        <title>The Global Catalogue of Microorganisms (GCM) 10K type strain sequencing project: providing services to taxonomists for standard genome sequencing and annotation.</title>
        <authorList>
            <consortium name="The Broad Institute Genomics Platform"/>
            <consortium name="The Broad Institute Genome Sequencing Center for Infectious Disease"/>
            <person name="Wu L."/>
            <person name="Ma J."/>
        </authorList>
    </citation>
    <scope>NUCLEOTIDE SEQUENCE [LARGE SCALE GENOMIC DNA]</scope>
    <source>
        <strain evidence="1 2">JCM 4087</strain>
    </source>
</reference>
<evidence type="ECO:0000313" key="2">
    <source>
        <dbReference type="Proteomes" id="UP001501102"/>
    </source>
</evidence>
<organism evidence="1 2">
    <name type="scientific">Streptomyces thioluteus</name>
    <dbReference type="NCBI Taxonomy" id="66431"/>
    <lineage>
        <taxon>Bacteria</taxon>
        <taxon>Bacillati</taxon>
        <taxon>Actinomycetota</taxon>
        <taxon>Actinomycetes</taxon>
        <taxon>Kitasatosporales</taxon>
        <taxon>Streptomycetaceae</taxon>
        <taxon>Streptomyces</taxon>
    </lineage>
</organism>
<evidence type="ECO:0000313" key="1">
    <source>
        <dbReference type="EMBL" id="GAA2926840.1"/>
    </source>
</evidence>
<proteinExistence type="predicted"/>
<accession>A0ABN3WUP5</accession>
<comment type="caution">
    <text evidence="1">The sequence shown here is derived from an EMBL/GenBank/DDBJ whole genome shotgun (WGS) entry which is preliminary data.</text>
</comment>
<protein>
    <submittedName>
        <fullName evidence="1">Uncharacterized protein</fullName>
    </submittedName>
</protein>
<dbReference type="EMBL" id="BAAAXZ010000088">
    <property type="protein sequence ID" value="GAA2926840.1"/>
    <property type="molecule type" value="Genomic_DNA"/>
</dbReference>
<dbReference type="Proteomes" id="UP001501102">
    <property type="component" value="Unassembled WGS sequence"/>
</dbReference>
<sequence>MRALRYVERIGFPRFCCPSPVGQLRYRDRHSVEAAGFPCAEARSRRTARKRIACAPGPPFCGVLTTVWASEGLVVGVAFVGARFDGVLRGFRSGLGRGAG</sequence>